<evidence type="ECO:0000313" key="4">
    <source>
        <dbReference type="EMBL" id="SVD97122.1"/>
    </source>
</evidence>
<keyword evidence="1" id="KW-0732">Signal</keyword>
<dbReference type="EMBL" id="UINC01185427">
    <property type="protein sequence ID" value="SVD97122.1"/>
    <property type="molecule type" value="Genomic_DNA"/>
</dbReference>
<dbReference type="InterPro" id="IPR029058">
    <property type="entry name" value="AB_hydrolase_fold"/>
</dbReference>
<dbReference type="AlphaFoldDB" id="A0A382ZNR9"/>
<dbReference type="SUPFAM" id="SSF53474">
    <property type="entry name" value="alpha/beta-Hydrolases"/>
    <property type="match status" value="1"/>
</dbReference>
<proteinExistence type="predicted"/>
<sequence length="242" mass="27397">MKSTLLVFVLFNFLACTTAHESETNLSSYSHIEDIKLFLSTKDEKVENQVIDRLKLNGIEPPRVKLVLQQMHQISNGKPTGLQPNLKLKMSGKNYSYARYVPESAKPNMPMILILHGMGGSGANIIQSWIKRLHDEFIIVCPTYPMGAWWSKNAENFTLKLIKETRQNYSIDPNRIFLSGLSNGAIGAYLIGMFYPDRFAGIVPIAGAITERYMHFLVNLNNTPTYIIQGEFDPIFPIKLAR</sequence>
<gene>
    <name evidence="4" type="ORF">METZ01_LOCUS449976</name>
</gene>
<dbReference type="Gene3D" id="3.40.50.1820">
    <property type="entry name" value="alpha/beta hydrolase"/>
    <property type="match status" value="1"/>
</dbReference>
<accession>A0A382ZNR9</accession>
<keyword evidence="2" id="KW-0378">Hydrolase</keyword>
<feature type="non-terminal residue" evidence="4">
    <location>
        <position position="242"/>
    </location>
</feature>
<organism evidence="4">
    <name type="scientific">marine metagenome</name>
    <dbReference type="NCBI Taxonomy" id="408172"/>
    <lineage>
        <taxon>unclassified sequences</taxon>
        <taxon>metagenomes</taxon>
        <taxon>ecological metagenomes</taxon>
    </lineage>
</organism>
<dbReference type="GO" id="GO:0016787">
    <property type="term" value="F:hydrolase activity"/>
    <property type="evidence" value="ECO:0007669"/>
    <property type="project" value="UniProtKB-KW"/>
</dbReference>
<feature type="domain" description="Phospholipase/carboxylesterase/thioesterase" evidence="3">
    <location>
        <begin position="160"/>
        <end position="241"/>
    </location>
</feature>
<dbReference type="PANTHER" id="PTHR43037:SF5">
    <property type="entry name" value="FERULOYL ESTERASE"/>
    <property type="match status" value="1"/>
</dbReference>
<dbReference type="PANTHER" id="PTHR43037">
    <property type="entry name" value="UNNAMED PRODUCT-RELATED"/>
    <property type="match status" value="1"/>
</dbReference>
<evidence type="ECO:0000259" key="3">
    <source>
        <dbReference type="Pfam" id="PF02230"/>
    </source>
</evidence>
<evidence type="ECO:0000256" key="1">
    <source>
        <dbReference type="ARBA" id="ARBA00022729"/>
    </source>
</evidence>
<reference evidence="4" key="1">
    <citation type="submission" date="2018-05" db="EMBL/GenBank/DDBJ databases">
        <authorList>
            <person name="Lanie J.A."/>
            <person name="Ng W.-L."/>
            <person name="Kazmierczak K.M."/>
            <person name="Andrzejewski T.M."/>
            <person name="Davidsen T.M."/>
            <person name="Wayne K.J."/>
            <person name="Tettelin H."/>
            <person name="Glass J.I."/>
            <person name="Rusch D."/>
            <person name="Podicherti R."/>
            <person name="Tsui H.-C.T."/>
            <person name="Winkler M.E."/>
        </authorList>
    </citation>
    <scope>NUCLEOTIDE SEQUENCE</scope>
</reference>
<protein>
    <recommendedName>
        <fullName evidence="3">Phospholipase/carboxylesterase/thioesterase domain-containing protein</fullName>
    </recommendedName>
</protein>
<evidence type="ECO:0000256" key="2">
    <source>
        <dbReference type="ARBA" id="ARBA00022801"/>
    </source>
</evidence>
<dbReference type="InterPro" id="IPR003140">
    <property type="entry name" value="PLipase/COase/thioEstase"/>
</dbReference>
<name>A0A382ZNR9_9ZZZZ</name>
<dbReference type="InterPro" id="IPR050955">
    <property type="entry name" value="Plant_Biomass_Hydrol_Est"/>
</dbReference>
<dbReference type="Pfam" id="PF02230">
    <property type="entry name" value="Abhydrolase_2"/>
    <property type="match status" value="1"/>
</dbReference>